<accession>A0AA87DQY6</accession>
<sequence length="125" mass="14741">MKITFTDSAVDYIYKKFESKDTSAYDIIIDYLDGNSPYSDNVNGCHCQVYDKYRILIVSKEDKNIKWDKYDKELSTNIGTVHYPSYYEVMFDKDNKFDYSETNFTLYLKSEAGIITEQVQLIIKK</sequence>
<comment type="caution">
    <text evidence="2">The sequence shown here is derived from an EMBL/GenBank/DDBJ whole genome shotgun (WGS) entry which is preliminary data.</text>
</comment>
<name>A0AA87DQY6_9BACL</name>
<organism evidence="2 3">
    <name type="scientific">Gemella haemolysans M341</name>
    <dbReference type="NCBI Taxonomy" id="562981"/>
    <lineage>
        <taxon>Bacteria</taxon>
        <taxon>Bacillati</taxon>
        <taxon>Bacillota</taxon>
        <taxon>Bacilli</taxon>
        <taxon>Bacillales</taxon>
        <taxon>Gemellaceae</taxon>
        <taxon>Gemella</taxon>
    </lineage>
</organism>
<dbReference type="Gene3D" id="2.60.300.12">
    <property type="entry name" value="HesB-like domain"/>
    <property type="match status" value="1"/>
</dbReference>
<feature type="domain" description="Core" evidence="1">
    <location>
        <begin position="1"/>
        <end position="121"/>
    </location>
</feature>
<evidence type="ECO:0000313" key="3">
    <source>
        <dbReference type="Proteomes" id="UP000004773"/>
    </source>
</evidence>
<reference evidence="2 3" key="1">
    <citation type="submission" date="2011-03" db="EMBL/GenBank/DDBJ databases">
        <title>The Genome Sequence of Gemella haemolysans M341.</title>
        <authorList>
            <consortium name="The Broad Institute Genome Sequencing Platform"/>
            <consortium name="The Broad Institute Genome Sequencing Center for Infectious Disease"/>
            <person name="Earl A."/>
            <person name="Ward D."/>
            <person name="Feldgarden M."/>
            <person name="Gevers D."/>
            <person name="Sibley C.D."/>
            <person name="Field T.R."/>
            <person name="Grinwis M."/>
            <person name="Eshaghurshan C.S."/>
            <person name="Surette M.G."/>
            <person name="Young S.K."/>
            <person name="Zeng Q."/>
            <person name="Gargeya S."/>
            <person name="Fitzgerald M."/>
            <person name="Haas B."/>
            <person name="Abouelleil A."/>
            <person name="Alvarado L."/>
            <person name="Arachchi H.M."/>
            <person name="Berlin A."/>
            <person name="Brown A."/>
            <person name="Chapman S.B."/>
            <person name="Chen Z."/>
            <person name="Dunbar C."/>
            <person name="Freedman E."/>
            <person name="Gearin G."/>
            <person name="Gellesch M."/>
            <person name="Goldberg J."/>
            <person name="Griggs A."/>
            <person name="Gujja S."/>
            <person name="Heilman E.R."/>
            <person name="Heiman D."/>
            <person name="Howarth C."/>
            <person name="Larson L."/>
            <person name="Lui A."/>
            <person name="MacDonald P.J.P."/>
            <person name="Mehta T."/>
            <person name="Montmayeur A."/>
            <person name="Murphy C."/>
            <person name="Neiman D."/>
            <person name="Pearson M."/>
            <person name="Priest M."/>
            <person name="Roberts A."/>
            <person name="Saif S."/>
            <person name="Shea T."/>
            <person name="Shenoy N."/>
            <person name="Sisk P."/>
            <person name="Stolte C."/>
            <person name="Sykes S."/>
            <person name="White J."/>
            <person name="Yandava C."/>
            <person name="Wortman J."/>
            <person name="Nusbaum C."/>
            <person name="Birren B."/>
        </authorList>
    </citation>
    <scope>NUCLEOTIDE SEQUENCE [LARGE SCALE GENOMIC DNA]</scope>
    <source>
        <strain evidence="2 3">M341</strain>
    </source>
</reference>
<dbReference type="Pfam" id="PF01521">
    <property type="entry name" value="Fe-S_biosyn"/>
    <property type="match status" value="1"/>
</dbReference>
<evidence type="ECO:0000259" key="1">
    <source>
        <dbReference type="Pfam" id="PF01521"/>
    </source>
</evidence>
<evidence type="ECO:0000313" key="2">
    <source>
        <dbReference type="EMBL" id="EGF87351.1"/>
    </source>
</evidence>
<proteinExistence type="predicted"/>
<dbReference type="InterPro" id="IPR000361">
    <property type="entry name" value="ATAP_core_dom"/>
</dbReference>
<dbReference type="InterPro" id="IPR035903">
    <property type="entry name" value="HesB-like_dom_sf"/>
</dbReference>
<dbReference type="EMBL" id="ACRO01000003">
    <property type="protein sequence ID" value="EGF87351.1"/>
    <property type="molecule type" value="Genomic_DNA"/>
</dbReference>
<dbReference type="AlphaFoldDB" id="A0AA87DQY6"/>
<protein>
    <recommendedName>
        <fullName evidence="1">Core domain-containing protein</fullName>
    </recommendedName>
</protein>
<gene>
    <name evidence="2" type="ORF">HMPREF0428_00226</name>
</gene>
<dbReference type="RefSeq" id="WP_003146057.1">
    <property type="nucleotide sequence ID" value="NZ_GL883582.1"/>
</dbReference>
<dbReference type="SUPFAM" id="SSF89360">
    <property type="entry name" value="HesB-like domain"/>
    <property type="match status" value="1"/>
</dbReference>
<dbReference type="Proteomes" id="UP000004773">
    <property type="component" value="Unassembled WGS sequence"/>
</dbReference>